<evidence type="ECO:0000313" key="3">
    <source>
        <dbReference type="Proteomes" id="UP000030765"/>
    </source>
</evidence>
<dbReference type="EnsemblMetazoa" id="ASIC018981-RA">
    <property type="protein sequence ID" value="ASIC018981-PA"/>
    <property type="gene ID" value="ASIC018981"/>
</dbReference>
<sequence length="100" mass="10919">MQTVGVIKLCQLRANPVADGWMSHCSLPLSTRRVQAEEDIYFWAAPLPTRTTLTSAKRGGECDICVCVRGKPRRSVPTGNKCQENLSSIGEADLAERISA</sequence>
<accession>A0A084WL47</accession>
<evidence type="ECO:0000313" key="2">
    <source>
        <dbReference type="EnsemblMetazoa" id="ASIC018981-PA"/>
    </source>
</evidence>
<dbReference type="EMBL" id="ATLV01024182">
    <property type="status" value="NOT_ANNOTATED_CDS"/>
    <property type="molecule type" value="Genomic_DNA"/>
</dbReference>
<dbReference type="EMBL" id="KE525350">
    <property type="protein sequence ID" value="KFB50941.1"/>
    <property type="molecule type" value="Genomic_DNA"/>
</dbReference>
<gene>
    <name evidence="1" type="ORF">ZHAS_00018981</name>
</gene>
<keyword evidence="3" id="KW-1185">Reference proteome</keyword>
<dbReference type="VEuPathDB" id="VectorBase:ASIC018981"/>
<name>A0A084WL47_ANOSI</name>
<reference evidence="1 3" key="1">
    <citation type="journal article" date="2014" name="BMC Genomics">
        <title>Genome sequence of Anopheles sinensis provides insight into genetics basis of mosquito competence for malaria parasites.</title>
        <authorList>
            <person name="Zhou D."/>
            <person name="Zhang D."/>
            <person name="Ding G."/>
            <person name="Shi L."/>
            <person name="Hou Q."/>
            <person name="Ye Y."/>
            <person name="Xu Y."/>
            <person name="Zhou H."/>
            <person name="Xiong C."/>
            <person name="Li S."/>
            <person name="Yu J."/>
            <person name="Hong S."/>
            <person name="Yu X."/>
            <person name="Zou P."/>
            <person name="Chen C."/>
            <person name="Chang X."/>
            <person name="Wang W."/>
            <person name="Lv Y."/>
            <person name="Sun Y."/>
            <person name="Ma L."/>
            <person name="Shen B."/>
            <person name="Zhu C."/>
        </authorList>
    </citation>
    <scope>NUCLEOTIDE SEQUENCE [LARGE SCALE GENOMIC DNA]</scope>
</reference>
<organism evidence="1">
    <name type="scientific">Anopheles sinensis</name>
    <name type="common">Mosquito</name>
    <dbReference type="NCBI Taxonomy" id="74873"/>
    <lineage>
        <taxon>Eukaryota</taxon>
        <taxon>Metazoa</taxon>
        <taxon>Ecdysozoa</taxon>
        <taxon>Arthropoda</taxon>
        <taxon>Hexapoda</taxon>
        <taxon>Insecta</taxon>
        <taxon>Pterygota</taxon>
        <taxon>Neoptera</taxon>
        <taxon>Endopterygota</taxon>
        <taxon>Diptera</taxon>
        <taxon>Nematocera</taxon>
        <taxon>Culicoidea</taxon>
        <taxon>Culicidae</taxon>
        <taxon>Anophelinae</taxon>
        <taxon>Anopheles</taxon>
    </lineage>
</organism>
<dbReference type="AlphaFoldDB" id="A0A084WL47"/>
<protein>
    <submittedName>
        <fullName evidence="1 2">Uncharacterized protein</fullName>
    </submittedName>
</protein>
<dbReference type="Proteomes" id="UP000030765">
    <property type="component" value="Unassembled WGS sequence"/>
</dbReference>
<evidence type="ECO:0000313" key="1">
    <source>
        <dbReference type="EMBL" id="KFB50941.1"/>
    </source>
</evidence>
<proteinExistence type="predicted"/>
<reference evidence="2" key="2">
    <citation type="submission" date="2020-05" db="UniProtKB">
        <authorList>
            <consortium name="EnsemblMetazoa"/>
        </authorList>
    </citation>
    <scope>IDENTIFICATION</scope>
</reference>